<evidence type="ECO:0000313" key="1">
    <source>
        <dbReference type="EMBL" id="GIX86371.1"/>
    </source>
</evidence>
<dbReference type="InterPro" id="IPR009072">
    <property type="entry name" value="Histone-fold"/>
</dbReference>
<proteinExistence type="predicted"/>
<evidence type="ECO:0000313" key="2">
    <source>
        <dbReference type="Proteomes" id="UP001054945"/>
    </source>
</evidence>
<organism evidence="1 2">
    <name type="scientific">Caerostris extrusa</name>
    <name type="common">Bark spider</name>
    <name type="synonym">Caerostris bankana</name>
    <dbReference type="NCBI Taxonomy" id="172846"/>
    <lineage>
        <taxon>Eukaryota</taxon>
        <taxon>Metazoa</taxon>
        <taxon>Ecdysozoa</taxon>
        <taxon>Arthropoda</taxon>
        <taxon>Chelicerata</taxon>
        <taxon>Arachnida</taxon>
        <taxon>Araneae</taxon>
        <taxon>Araneomorphae</taxon>
        <taxon>Entelegynae</taxon>
        <taxon>Araneoidea</taxon>
        <taxon>Araneidae</taxon>
        <taxon>Caerostris</taxon>
    </lineage>
</organism>
<reference evidence="1 2" key="1">
    <citation type="submission" date="2021-06" db="EMBL/GenBank/DDBJ databases">
        <title>Caerostris extrusa draft genome.</title>
        <authorList>
            <person name="Kono N."/>
            <person name="Arakawa K."/>
        </authorList>
    </citation>
    <scope>NUCLEOTIDE SEQUENCE [LARGE SCALE GENOMIC DNA]</scope>
</reference>
<dbReference type="Proteomes" id="UP001054945">
    <property type="component" value="Unassembled WGS sequence"/>
</dbReference>
<accession>A0AAV4NNM0</accession>
<dbReference type="EMBL" id="BPLR01021135">
    <property type="protein sequence ID" value="GIX86371.1"/>
    <property type="molecule type" value="Genomic_DNA"/>
</dbReference>
<dbReference type="GO" id="GO:0046982">
    <property type="term" value="F:protein heterodimerization activity"/>
    <property type="evidence" value="ECO:0007669"/>
    <property type="project" value="InterPro"/>
</dbReference>
<sequence length="75" mass="8172">MDTTDLIIPTTAFARVGRGVLAEVALEKKYHFTGAALKVLQRALEDITISSLAGFPVLCSFKSDGESKKMLILSW</sequence>
<dbReference type="Gene3D" id="1.10.20.10">
    <property type="entry name" value="Histone, subunit A"/>
    <property type="match status" value="1"/>
</dbReference>
<keyword evidence="2" id="KW-1185">Reference proteome</keyword>
<name>A0AAV4NNM0_CAEEX</name>
<dbReference type="AlphaFoldDB" id="A0AAV4NNM0"/>
<comment type="caution">
    <text evidence="1">The sequence shown here is derived from an EMBL/GenBank/DDBJ whole genome shotgun (WGS) entry which is preliminary data.</text>
</comment>
<protein>
    <submittedName>
        <fullName evidence="1">Uncharacterized protein</fullName>
    </submittedName>
</protein>
<gene>
    <name evidence="1" type="ORF">CEXT_523421</name>
</gene>